<reference evidence="1" key="2">
    <citation type="journal article" date="2022" name="New Phytol.">
        <title>Evolutionary transition to the ectomycorrhizal habit in the genomes of a hyperdiverse lineage of mushroom-forming fungi.</title>
        <authorList>
            <person name="Looney B."/>
            <person name="Miyauchi S."/>
            <person name="Morin E."/>
            <person name="Drula E."/>
            <person name="Courty P.E."/>
            <person name="Kohler A."/>
            <person name="Kuo A."/>
            <person name="LaButti K."/>
            <person name="Pangilinan J."/>
            <person name="Lipzen A."/>
            <person name="Riley R."/>
            <person name="Andreopoulos W."/>
            <person name="He G."/>
            <person name="Johnson J."/>
            <person name="Nolan M."/>
            <person name="Tritt A."/>
            <person name="Barry K.W."/>
            <person name="Grigoriev I.V."/>
            <person name="Nagy L.G."/>
            <person name="Hibbett D."/>
            <person name="Henrissat B."/>
            <person name="Matheny P.B."/>
            <person name="Labbe J."/>
            <person name="Martin F.M."/>
        </authorList>
    </citation>
    <scope>NUCLEOTIDE SEQUENCE</scope>
    <source>
        <strain evidence="1">FP105234-sp</strain>
    </source>
</reference>
<organism evidence="1 2">
    <name type="scientific">Auriscalpium vulgare</name>
    <dbReference type="NCBI Taxonomy" id="40419"/>
    <lineage>
        <taxon>Eukaryota</taxon>
        <taxon>Fungi</taxon>
        <taxon>Dikarya</taxon>
        <taxon>Basidiomycota</taxon>
        <taxon>Agaricomycotina</taxon>
        <taxon>Agaricomycetes</taxon>
        <taxon>Russulales</taxon>
        <taxon>Auriscalpiaceae</taxon>
        <taxon>Auriscalpium</taxon>
    </lineage>
</organism>
<gene>
    <name evidence="1" type="ORF">FA95DRAFT_1555754</name>
</gene>
<reference evidence="1" key="1">
    <citation type="submission" date="2021-02" db="EMBL/GenBank/DDBJ databases">
        <authorList>
            <consortium name="DOE Joint Genome Institute"/>
            <person name="Ahrendt S."/>
            <person name="Looney B.P."/>
            <person name="Miyauchi S."/>
            <person name="Morin E."/>
            <person name="Drula E."/>
            <person name="Courty P.E."/>
            <person name="Chicoki N."/>
            <person name="Fauchery L."/>
            <person name="Kohler A."/>
            <person name="Kuo A."/>
            <person name="Labutti K."/>
            <person name="Pangilinan J."/>
            <person name="Lipzen A."/>
            <person name="Riley R."/>
            <person name="Andreopoulos W."/>
            <person name="He G."/>
            <person name="Johnson J."/>
            <person name="Barry K.W."/>
            <person name="Grigoriev I.V."/>
            <person name="Nagy L."/>
            <person name="Hibbett D."/>
            <person name="Henrissat B."/>
            <person name="Matheny P.B."/>
            <person name="Labbe J."/>
            <person name="Martin F."/>
        </authorList>
    </citation>
    <scope>NUCLEOTIDE SEQUENCE</scope>
    <source>
        <strain evidence="1">FP105234-sp</strain>
    </source>
</reference>
<proteinExistence type="predicted"/>
<accession>A0ACB8S1R2</accession>
<name>A0ACB8S1R2_9AGAM</name>
<dbReference type="EMBL" id="MU275862">
    <property type="protein sequence ID" value="KAI0050419.1"/>
    <property type="molecule type" value="Genomic_DNA"/>
</dbReference>
<evidence type="ECO:0000313" key="2">
    <source>
        <dbReference type="Proteomes" id="UP000814033"/>
    </source>
</evidence>
<comment type="caution">
    <text evidence="1">The sequence shown here is derived from an EMBL/GenBank/DDBJ whole genome shotgun (WGS) entry which is preliminary data.</text>
</comment>
<keyword evidence="2" id="KW-1185">Reference proteome</keyword>
<protein>
    <submittedName>
        <fullName evidence="1">Uncharacterized protein</fullName>
    </submittedName>
</protein>
<dbReference type="Proteomes" id="UP000814033">
    <property type="component" value="Unassembled WGS sequence"/>
</dbReference>
<evidence type="ECO:0000313" key="1">
    <source>
        <dbReference type="EMBL" id="KAI0050419.1"/>
    </source>
</evidence>
<sequence length="503" mass="55647">MDSSVASSEVFDPTGNIPTEILAYIFHLCTDATTFQASSPSNLPAQNRWHWSVITHVCARWRAVAIANPSFWQQLDLGAPLAWTETVALRAPPAGPLHIACSRPITLIDSDRLVRGIISRVRTLHIEDSSRTDVSDYFAEALGAPAPLLEQATLRARLFAKLPKDLFGGHAPLLRRLVLKEVYLNEDMDTSILSGLVSLSMNCDNGDLSVPLRFVRATPDLEDLTLHTCNFERDTGHQDDPIELPRLSHLSLEGGMNCLAQTLSHLRIPSTARITTSVTDHWTDIDEVYREVYTHLSRGGPFALPFISVTLGHSDETTRAATLRLLAWREDPGHNMRSEALLDLDFQMHFRERGSMLGPSLEMMHRAFDAPRYLDIAIEDDARLGWGSDTTVWSGFLQSDFTGRVETIRTPVRGAHELCKALRASPGFACPQLTVLRLVVESIVTETDQDSGIDVIVGAVAACVKERGEAGRPIRVEVEGNASQDYERAIQVAMPEAIMLRDA</sequence>